<dbReference type="AlphaFoldDB" id="A0A521D3D4"/>
<evidence type="ECO:0000259" key="1">
    <source>
        <dbReference type="Pfam" id="PF00117"/>
    </source>
</evidence>
<dbReference type="Pfam" id="PF00117">
    <property type="entry name" value="GATase"/>
    <property type="match status" value="1"/>
</dbReference>
<keyword evidence="2" id="KW-0315">Glutamine amidotransferase</keyword>
<accession>A0A521D3D4</accession>
<protein>
    <submittedName>
        <fullName evidence="2">GMP synthase-Glutamine amidotransferase</fullName>
    </submittedName>
</protein>
<dbReference type="EMBL" id="FXTP01000007">
    <property type="protein sequence ID" value="SMO66162.1"/>
    <property type="molecule type" value="Genomic_DNA"/>
</dbReference>
<evidence type="ECO:0000313" key="2">
    <source>
        <dbReference type="EMBL" id="SMO66162.1"/>
    </source>
</evidence>
<dbReference type="PANTHER" id="PTHR42695">
    <property type="entry name" value="GLUTAMINE AMIDOTRANSFERASE YLR126C-RELATED"/>
    <property type="match status" value="1"/>
</dbReference>
<dbReference type="RefSeq" id="WP_185957235.1">
    <property type="nucleotide sequence ID" value="NZ_FXTP01000007.1"/>
</dbReference>
<keyword evidence="2" id="KW-0808">Transferase</keyword>
<reference evidence="2 3" key="1">
    <citation type="submission" date="2017-05" db="EMBL/GenBank/DDBJ databases">
        <authorList>
            <person name="Varghese N."/>
            <person name="Submissions S."/>
        </authorList>
    </citation>
    <scope>NUCLEOTIDE SEQUENCE [LARGE SCALE GENOMIC DNA]</scope>
    <source>
        <strain evidence="2 3">DSM 21985</strain>
    </source>
</reference>
<dbReference type="InterPro" id="IPR017926">
    <property type="entry name" value="GATASE"/>
</dbReference>
<keyword evidence="3" id="KW-1185">Reference proteome</keyword>
<dbReference type="GO" id="GO:0005829">
    <property type="term" value="C:cytosol"/>
    <property type="evidence" value="ECO:0007669"/>
    <property type="project" value="TreeGrafter"/>
</dbReference>
<dbReference type="SUPFAM" id="SSF52317">
    <property type="entry name" value="Class I glutamine amidotransferase-like"/>
    <property type="match status" value="1"/>
</dbReference>
<feature type="domain" description="Glutamine amidotransferase" evidence="1">
    <location>
        <begin position="36"/>
        <end position="180"/>
    </location>
</feature>
<organism evidence="2 3">
    <name type="scientific">Gracilimonas mengyeensis</name>
    <dbReference type="NCBI Taxonomy" id="1302730"/>
    <lineage>
        <taxon>Bacteria</taxon>
        <taxon>Pseudomonadati</taxon>
        <taxon>Balneolota</taxon>
        <taxon>Balneolia</taxon>
        <taxon>Balneolales</taxon>
        <taxon>Balneolaceae</taxon>
        <taxon>Gracilimonas</taxon>
    </lineage>
</organism>
<dbReference type="Proteomes" id="UP000317557">
    <property type="component" value="Unassembled WGS sequence"/>
</dbReference>
<dbReference type="PANTHER" id="PTHR42695:SF5">
    <property type="entry name" value="GLUTAMINE AMIDOTRANSFERASE YLR126C-RELATED"/>
    <property type="match status" value="1"/>
</dbReference>
<dbReference type="CDD" id="cd01741">
    <property type="entry name" value="GATase1_1"/>
    <property type="match status" value="1"/>
</dbReference>
<sequence length="223" mass="25491">MHVPFEGPGMIETYLEEKGFMLQKINLYDDHSLPVVDDVDYLIVMGGPMNIEDEEKYPWLTGEKELIKKMIGLGKPVLGICFGAQLIAHVMGKSVHPAKDHEIGWYPINLTETGKTHPATKHWEDPMVYHWHSNTFDLPEGAVHLASTELCTNQAFVVNENIIGLQFHLEIGRPEVQAMINNWGRYRESGDHVQSAEQMLLKSEEASKRGEVLLYNLLYYWTK</sequence>
<dbReference type="GO" id="GO:0016740">
    <property type="term" value="F:transferase activity"/>
    <property type="evidence" value="ECO:0007669"/>
    <property type="project" value="UniProtKB-KW"/>
</dbReference>
<evidence type="ECO:0000313" key="3">
    <source>
        <dbReference type="Proteomes" id="UP000317557"/>
    </source>
</evidence>
<dbReference type="InterPro" id="IPR044992">
    <property type="entry name" value="ChyE-like"/>
</dbReference>
<gene>
    <name evidence="2" type="ORF">SAMN06265219_10766</name>
</gene>
<dbReference type="InterPro" id="IPR029062">
    <property type="entry name" value="Class_I_gatase-like"/>
</dbReference>
<proteinExistence type="predicted"/>
<dbReference type="FunFam" id="3.40.50.880:FF:000033">
    <property type="entry name" value="Glutamine amidotransferase class-I"/>
    <property type="match status" value="1"/>
</dbReference>
<dbReference type="Gene3D" id="3.40.50.880">
    <property type="match status" value="1"/>
</dbReference>
<name>A0A521D3D4_9BACT</name>
<dbReference type="PROSITE" id="PS51273">
    <property type="entry name" value="GATASE_TYPE_1"/>
    <property type="match status" value="1"/>
</dbReference>